<dbReference type="InterPro" id="IPR011701">
    <property type="entry name" value="MFS"/>
</dbReference>
<gene>
    <name evidence="7" type="ORF">UFOPK4049_00411</name>
</gene>
<evidence type="ECO:0000256" key="5">
    <source>
        <dbReference type="ARBA" id="ARBA00023136"/>
    </source>
</evidence>
<dbReference type="EMBL" id="CAFBPB010000037">
    <property type="protein sequence ID" value="CAB5000590.1"/>
    <property type="molecule type" value="Genomic_DNA"/>
</dbReference>
<reference evidence="7" key="1">
    <citation type="submission" date="2020-05" db="EMBL/GenBank/DDBJ databases">
        <authorList>
            <person name="Chiriac C."/>
            <person name="Salcher M."/>
            <person name="Ghai R."/>
            <person name="Kavagutti S V."/>
        </authorList>
    </citation>
    <scope>NUCLEOTIDE SEQUENCE</scope>
</reference>
<feature type="transmembrane region" description="Helical" evidence="6">
    <location>
        <begin position="115"/>
        <end position="139"/>
    </location>
</feature>
<dbReference type="Gene3D" id="1.20.1250.20">
    <property type="entry name" value="MFS general substrate transporter like domains"/>
    <property type="match status" value="2"/>
</dbReference>
<keyword evidence="4 6" id="KW-1133">Transmembrane helix</keyword>
<accession>A0A6J7P4I2</accession>
<dbReference type="AlphaFoldDB" id="A0A6J7P4I2"/>
<feature type="transmembrane region" description="Helical" evidence="6">
    <location>
        <begin position="243"/>
        <end position="267"/>
    </location>
</feature>
<feature type="transmembrane region" description="Helical" evidence="6">
    <location>
        <begin position="287"/>
        <end position="308"/>
    </location>
</feature>
<evidence type="ECO:0000313" key="7">
    <source>
        <dbReference type="EMBL" id="CAB5000590.1"/>
    </source>
</evidence>
<comment type="subcellular location">
    <subcellularLocation>
        <location evidence="1">Cell membrane</location>
        <topology evidence="1">Multi-pass membrane protein</topology>
    </subcellularLocation>
</comment>
<feature type="transmembrane region" description="Helical" evidence="6">
    <location>
        <begin position="315"/>
        <end position="333"/>
    </location>
</feature>
<evidence type="ECO:0000256" key="6">
    <source>
        <dbReference type="SAM" id="Phobius"/>
    </source>
</evidence>
<dbReference type="GO" id="GO:0005886">
    <property type="term" value="C:plasma membrane"/>
    <property type="evidence" value="ECO:0007669"/>
    <property type="project" value="UniProtKB-SubCell"/>
</dbReference>
<dbReference type="Pfam" id="PF07690">
    <property type="entry name" value="MFS_1"/>
    <property type="match status" value="1"/>
</dbReference>
<feature type="transmembrane region" description="Helical" evidence="6">
    <location>
        <begin position="373"/>
        <end position="396"/>
    </location>
</feature>
<feature type="transmembrane region" description="Helical" evidence="6">
    <location>
        <begin position="146"/>
        <end position="166"/>
    </location>
</feature>
<feature type="transmembrane region" description="Helical" evidence="6">
    <location>
        <begin position="54"/>
        <end position="75"/>
    </location>
</feature>
<feature type="transmembrane region" description="Helical" evidence="6">
    <location>
        <begin position="87"/>
        <end position="109"/>
    </location>
</feature>
<keyword evidence="2" id="KW-1003">Cell membrane</keyword>
<organism evidence="7">
    <name type="scientific">freshwater metagenome</name>
    <dbReference type="NCBI Taxonomy" id="449393"/>
    <lineage>
        <taxon>unclassified sequences</taxon>
        <taxon>metagenomes</taxon>
        <taxon>ecological metagenomes</taxon>
    </lineage>
</organism>
<proteinExistence type="predicted"/>
<evidence type="ECO:0000256" key="4">
    <source>
        <dbReference type="ARBA" id="ARBA00022989"/>
    </source>
</evidence>
<keyword evidence="3 6" id="KW-0812">Transmembrane</keyword>
<feature type="transmembrane region" description="Helical" evidence="6">
    <location>
        <begin position="186"/>
        <end position="204"/>
    </location>
</feature>
<evidence type="ECO:0000256" key="1">
    <source>
        <dbReference type="ARBA" id="ARBA00004651"/>
    </source>
</evidence>
<evidence type="ECO:0000256" key="3">
    <source>
        <dbReference type="ARBA" id="ARBA00022692"/>
    </source>
</evidence>
<dbReference type="PANTHER" id="PTHR23513">
    <property type="entry name" value="INTEGRAL MEMBRANE EFFLUX PROTEIN-RELATED"/>
    <property type="match status" value="1"/>
</dbReference>
<dbReference type="PANTHER" id="PTHR23513:SF17">
    <property type="entry name" value="MEMBRANE PROTEIN"/>
    <property type="match status" value="1"/>
</dbReference>
<dbReference type="GO" id="GO:0022857">
    <property type="term" value="F:transmembrane transporter activity"/>
    <property type="evidence" value="ECO:0007669"/>
    <property type="project" value="InterPro"/>
</dbReference>
<sequence length="430" mass="46066">MAIPLQSENFWQLLRHPRLSRIYAVRWSGQLTDGIFQSALASFVLFSPERQANALTAALGFAVVLLPYSFIGPFVGTILDRISRQRALLIANAVRAFDLLLIATLIFSGKTGVELTIAVLITFGVARLILAALSAGLPLAIEARSLVGANALAVTAGSVALVLGGGLGLQLRRLLDNFHNANHSDAYLVIMAAAGYAIAALLTLRIKRADLGPLPHEVKEASFSQGLTEMLEGYRFLRKHRDAAFGIFATSIHRGGLTALTLSALLLERNTFHDPANPEAGLAGLGFAFAIAGVGLVIGAVSAPYLVNTFGRHKVIRYGLITSAITLPILAIYPTRLTLFIPAFFASACGQALKVTSDALVQSKIDDYFRGRVFAVYDVSVNAAIVLFALFSALVLPPSGKSLFLPFFISTIYLLVGVTLLNKKNFKSQI</sequence>
<keyword evidence="5 6" id="KW-0472">Membrane</keyword>
<feature type="transmembrane region" description="Helical" evidence="6">
    <location>
        <begin position="402"/>
        <end position="421"/>
    </location>
</feature>
<name>A0A6J7P4I2_9ZZZZ</name>
<evidence type="ECO:0000256" key="2">
    <source>
        <dbReference type="ARBA" id="ARBA00022475"/>
    </source>
</evidence>
<protein>
    <submittedName>
        <fullName evidence="7">Unannotated protein</fullName>
    </submittedName>
</protein>
<dbReference type="SUPFAM" id="SSF103473">
    <property type="entry name" value="MFS general substrate transporter"/>
    <property type="match status" value="1"/>
</dbReference>
<dbReference type="InterPro" id="IPR036259">
    <property type="entry name" value="MFS_trans_sf"/>
</dbReference>